<feature type="transmembrane region" description="Helical" evidence="1">
    <location>
        <begin position="65"/>
        <end position="86"/>
    </location>
</feature>
<feature type="transmembrane region" description="Helical" evidence="1">
    <location>
        <begin position="289"/>
        <end position="310"/>
    </location>
</feature>
<feature type="transmembrane region" description="Helical" evidence="1">
    <location>
        <begin position="254"/>
        <end position="277"/>
    </location>
</feature>
<protein>
    <submittedName>
        <fullName evidence="3">Peptidoglycan/LPS O-acetylase OafA/YrhL, contains acyltransferase and SGNH-hydrolase domains</fullName>
    </submittedName>
</protein>
<evidence type="ECO:0000259" key="2">
    <source>
        <dbReference type="Pfam" id="PF01757"/>
    </source>
</evidence>
<dbReference type="GO" id="GO:0016747">
    <property type="term" value="F:acyltransferase activity, transferring groups other than amino-acyl groups"/>
    <property type="evidence" value="ECO:0007669"/>
    <property type="project" value="InterPro"/>
</dbReference>
<keyword evidence="3" id="KW-0808">Transferase</keyword>
<dbReference type="EMBL" id="OBDY01000004">
    <property type="protein sequence ID" value="SNY35137.1"/>
    <property type="molecule type" value="Genomic_DNA"/>
</dbReference>
<keyword evidence="1" id="KW-0472">Membrane</keyword>
<name>A0A285HHI0_9ACTN</name>
<keyword evidence="1" id="KW-0812">Transmembrane</keyword>
<dbReference type="InterPro" id="IPR002656">
    <property type="entry name" value="Acyl_transf_3_dom"/>
</dbReference>
<evidence type="ECO:0000313" key="4">
    <source>
        <dbReference type="Proteomes" id="UP000219612"/>
    </source>
</evidence>
<dbReference type="OrthoDB" id="5171428at2"/>
<dbReference type="Proteomes" id="UP000219612">
    <property type="component" value="Unassembled WGS sequence"/>
</dbReference>
<dbReference type="AlphaFoldDB" id="A0A285HHI0"/>
<reference evidence="3 4" key="1">
    <citation type="submission" date="2017-09" db="EMBL/GenBank/DDBJ databases">
        <authorList>
            <person name="Ehlers B."/>
            <person name="Leendertz F.H."/>
        </authorList>
    </citation>
    <scope>NUCLEOTIDE SEQUENCE [LARGE SCALE GENOMIC DNA]</scope>
    <source>
        <strain evidence="3 4">CGMCC 4.6857</strain>
    </source>
</reference>
<feature type="domain" description="Acyltransferase 3" evidence="2">
    <location>
        <begin position="3"/>
        <end position="305"/>
    </location>
</feature>
<feature type="transmembrane region" description="Helical" evidence="1">
    <location>
        <begin position="25"/>
        <end position="44"/>
    </location>
</feature>
<feature type="transmembrane region" description="Helical" evidence="1">
    <location>
        <begin position="137"/>
        <end position="156"/>
    </location>
</feature>
<keyword evidence="3" id="KW-0012">Acyltransferase</keyword>
<evidence type="ECO:0000313" key="3">
    <source>
        <dbReference type="EMBL" id="SNY35137.1"/>
    </source>
</evidence>
<evidence type="ECO:0000256" key="1">
    <source>
        <dbReference type="SAM" id="Phobius"/>
    </source>
</evidence>
<accession>A0A285HHI0</accession>
<sequence>MRNRYLDLLRAVATVRVVIYHSSGWAALTIVFPAMSVMFALAGSMMAASLDRYGPWAVERRLHRLLPALWVLVGVAVPFMLIGGMVWDWKVLLWAFPVEDPPATGFWLEGLAAMWYLRDFLWFVLLSPLALPLFRRFPLPTIIAPYLGLAVITFAGLTPPAIIRDLCLYGSAWLLGFAHHDGMLSPGGVLHQRRWWLAGVLGTAGAAWALTHPGPRGLDLNDIPLANALWSTAFILVALSVNPRIPSWRILKVLNARALTIYLWHVPLILLVVRLANTTGLPIFGWVGISWRLILVTALLALVVMALGWVEDWSAGRGLALIPGRRPRAVPVSPAPAYSGLAVSVPAPRSAE</sequence>
<keyword evidence="1" id="KW-1133">Transmembrane helix</keyword>
<proteinExistence type="predicted"/>
<gene>
    <name evidence="3" type="ORF">SAMN05421748_104388</name>
</gene>
<keyword evidence="4" id="KW-1185">Reference proteome</keyword>
<feature type="transmembrane region" description="Helical" evidence="1">
    <location>
        <begin position="223"/>
        <end position="242"/>
    </location>
</feature>
<dbReference type="GO" id="GO:0016787">
    <property type="term" value="F:hydrolase activity"/>
    <property type="evidence" value="ECO:0007669"/>
    <property type="project" value="UniProtKB-KW"/>
</dbReference>
<dbReference type="Pfam" id="PF01757">
    <property type="entry name" value="Acyl_transf_3"/>
    <property type="match status" value="1"/>
</dbReference>
<feature type="transmembrane region" description="Helical" evidence="1">
    <location>
        <begin position="106"/>
        <end position="125"/>
    </location>
</feature>
<organism evidence="3 4">
    <name type="scientific">Paractinoplanes atraurantiacus</name>
    <dbReference type="NCBI Taxonomy" id="1036182"/>
    <lineage>
        <taxon>Bacteria</taxon>
        <taxon>Bacillati</taxon>
        <taxon>Actinomycetota</taxon>
        <taxon>Actinomycetes</taxon>
        <taxon>Micromonosporales</taxon>
        <taxon>Micromonosporaceae</taxon>
        <taxon>Paractinoplanes</taxon>
    </lineage>
</organism>
<keyword evidence="3" id="KW-0378">Hydrolase</keyword>